<evidence type="ECO:0000313" key="1">
    <source>
        <dbReference type="EMBL" id="JAP15588.1"/>
    </source>
</evidence>
<protein>
    <submittedName>
        <fullName evidence="1">Putative ovule protein</fullName>
    </submittedName>
</protein>
<proteinExistence type="predicted"/>
<accession>A0A0V0H5E8</accession>
<dbReference type="EMBL" id="GEDG01024957">
    <property type="protein sequence ID" value="JAP15588.1"/>
    <property type="molecule type" value="Transcribed_RNA"/>
</dbReference>
<dbReference type="AlphaFoldDB" id="A0A0V0H5E8"/>
<feature type="non-terminal residue" evidence="1">
    <location>
        <position position="1"/>
    </location>
</feature>
<sequence>EVSLLYSLGNVALLSTPSFYMEFWNYCLVNEHNVVSTYPSYHLRRSSGFFECLKCSKLLTLINCMEKL</sequence>
<reference evidence="1" key="1">
    <citation type="submission" date="2015-12" db="EMBL/GenBank/DDBJ databases">
        <title>Gene expression during late stages of embryo sac development: a critical building block for successful pollen-pistil interactions.</title>
        <authorList>
            <person name="Liu Y."/>
            <person name="Joly V."/>
            <person name="Sabar M."/>
            <person name="Matton D.P."/>
        </authorList>
    </citation>
    <scope>NUCLEOTIDE SEQUENCE</scope>
</reference>
<organism evidence="1">
    <name type="scientific">Solanum chacoense</name>
    <name type="common">Chaco potato</name>
    <dbReference type="NCBI Taxonomy" id="4108"/>
    <lineage>
        <taxon>Eukaryota</taxon>
        <taxon>Viridiplantae</taxon>
        <taxon>Streptophyta</taxon>
        <taxon>Embryophyta</taxon>
        <taxon>Tracheophyta</taxon>
        <taxon>Spermatophyta</taxon>
        <taxon>Magnoliopsida</taxon>
        <taxon>eudicotyledons</taxon>
        <taxon>Gunneridae</taxon>
        <taxon>Pentapetalae</taxon>
        <taxon>asterids</taxon>
        <taxon>lamiids</taxon>
        <taxon>Solanales</taxon>
        <taxon>Solanaceae</taxon>
        <taxon>Solanoideae</taxon>
        <taxon>Solaneae</taxon>
        <taxon>Solanum</taxon>
    </lineage>
</organism>
<name>A0A0V0H5E8_SOLCH</name>